<evidence type="ECO:0000313" key="5">
    <source>
        <dbReference type="EMBL" id="PWZ43448.1"/>
    </source>
</evidence>
<organism evidence="5">
    <name type="scientific">Zea mays</name>
    <name type="common">Maize</name>
    <dbReference type="NCBI Taxonomy" id="4577"/>
    <lineage>
        <taxon>Eukaryota</taxon>
        <taxon>Viridiplantae</taxon>
        <taxon>Streptophyta</taxon>
        <taxon>Embryophyta</taxon>
        <taxon>Tracheophyta</taxon>
        <taxon>Spermatophyta</taxon>
        <taxon>Magnoliopsida</taxon>
        <taxon>Liliopsida</taxon>
        <taxon>Poales</taxon>
        <taxon>Poaceae</taxon>
        <taxon>PACMAD clade</taxon>
        <taxon>Panicoideae</taxon>
        <taxon>Andropogonodae</taxon>
        <taxon>Andropogoneae</taxon>
        <taxon>Tripsacinae</taxon>
        <taxon>Zea</taxon>
    </lineage>
</organism>
<feature type="region of interest" description="Disordered" evidence="4">
    <location>
        <begin position="638"/>
        <end position="740"/>
    </location>
</feature>
<accession>A0A3L6G5E2</accession>
<dbReference type="ExpressionAtlas" id="A0A3L6G5E2">
    <property type="expression patterns" value="baseline and differential"/>
</dbReference>
<dbReference type="InterPro" id="IPR008587">
    <property type="entry name" value="FPP_plant"/>
</dbReference>
<evidence type="ECO:0000256" key="2">
    <source>
        <dbReference type="ARBA" id="ARBA00023054"/>
    </source>
</evidence>
<protein>
    <submittedName>
        <fullName evidence="5">Filament-like plant protein 7</fullName>
    </submittedName>
</protein>
<dbReference type="Proteomes" id="UP000251960">
    <property type="component" value="Chromosome 10"/>
</dbReference>
<feature type="compositionally biased region" description="Low complexity" evidence="4">
    <location>
        <begin position="698"/>
        <end position="708"/>
    </location>
</feature>
<proteinExistence type="inferred from homology"/>
<reference evidence="5" key="1">
    <citation type="journal article" date="2018" name="Nat. Genet.">
        <title>Extensive intraspecific gene order and gene structural variations between Mo17 and other maize genomes.</title>
        <authorList>
            <person name="Sun S."/>
            <person name="Zhou Y."/>
            <person name="Chen J."/>
            <person name="Shi J."/>
            <person name="Zhao H."/>
            <person name="Zhao H."/>
            <person name="Song W."/>
            <person name="Zhang M."/>
            <person name="Cui Y."/>
            <person name="Dong X."/>
            <person name="Liu H."/>
            <person name="Ma X."/>
            <person name="Jiao Y."/>
            <person name="Wang B."/>
            <person name="Wei X."/>
            <person name="Stein J.C."/>
            <person name="Glaubitz J.C."/>
            <person name="Lu F."/>
            <person name="Yu G."/>
            <person name="Liang C."/>
            <person name="Fengler K."/>
            <person name="Li B."/>
            <person name="Rafalski A."/>
            <person name="Schnable P.S."/>
            <person name="Ware D.H."/>
            <person name="Buckler E.S."/>
            <person name="Lai J."/>
        </authorList>
    </citation>
    <scope>NUCLEOTIDE SEQUENCE [LARGE SCALE GENOMIC DNA]</scope>
    <source>
        <tissue evidence="5">Seedling</tissue>
    </source>
</reference>
<feature type="region of interest" description="Disordered" evidence="4">
    <location>
        <begin position="316"/>
        <end position="341"/>
    </location>
</feature>
<dbReference type="PANTHER" id="PTHR31580">
    <property type="entry name" value="FILAMENT-LIKE PLANT PROTEIN 4"/>
    <property type="match status" value="1"/>
</dbReference>
<gene>
    <name evidence="5" type="primary">FPP7_1</name>
    <name evidence="5" type="ORF">Zm00014a_015718</name>
</gene>
<feature type="compositionally biased region" description="Basic and acidic residues" evidence="4">
    <location>
        <begin position="664"/>
        <end position="687"/>
    </location>
</feature>
<comment type="caution">
    <text evidence="5">The sequence shown here is derived from an EMBL/GenBank/DDBJ whole genome shotgun (WGS) entry which is preliminary data.</text>
</comment>
<dbReference type="EMBL" id="NCVQ01000002">
    <property type="protein sequence ID" value="PWZ43448.1"/>
    <property type="molecule type" value="Genomic_DNA"/>
</dbReference>
<dbReference type="PANTHER" id="PTHR31580:SF7">
    <property type="entry name" value="OS04G0505000 PROTEIN"/>
    <property type="match status" value="1"/>
</dbReference>
<evidence type="ECO:0000256" key="3">
    <source>
        <dbReference type="SAM" id="Coils"/>
    </source>
</evidence>
<name>A0A3L6G5E2_MAIZE</name>
<evidence type="ECO:0000256" key="1">
    <source>
        <dbReference type="ARBA" id="ARBA00005921"/>
    </source>
</evidence>
<feature type="region of interest" description="Disordered" evidence="4">
    <location>
        <begin position="167"/>
        <end position="205"/>
    </location>
</feature>
<dbReference type="AlphaFoldDB" id="A0A3L6G5E2"/>
<feature type="coiled-coil region" evidence="3">
    <location>
        <begin position="70"/>
        <end position="153"/>
    </location>
</feature>
<comment type="similarity">
    <text evidence="1">Belongs to the FPP family.</text>
</comment>
<keyword evidence="2 3" id="KW-0175">Coiled coil</keyword>
<sequence length="740" mass="82221">MDETGDAPLRSCMFLVGDEKERLIIEATNKISSEQKTLHLQQKFEDAELEMAIAENYNLCKIVASKEKMIKELKESKAHSDQELTDATARLEFSQKQCASLRYEVRMLQEELEIRSKEREYDLKSMDAGRKKQQESMKKITALEAECQRLRAMVQKRLPGPAALAKMKDEVKRHGSSSAENGTRKPRAGAGAAAQPQQSKHSMSEGHLVKLQELGDENRQLRQLLAQKESDLQFVLSKYADACKLSILQMQHEELYGSHGLTENIHPKPMVSAFAKPEHSMSGKQLVSKVRSRSRRITGSDMQLLVHPLDIEKLERASRPSSAPHQSVDAFDTDSKMTDSDTFHRDVTPDGLSDKCPEWIQDVLNVIIHKHQSSKISIAVIIDQVTHALKNVISPKGDDGANFSYGSAEIEKMVATLIGRVSSMAERSSKDNVMSSRSLSHEKSELTLRLEHLVHVCSDVLDGKANHERLTDEVCLILEWMVRRCLLCPDGIDIVEYTTNNSDGNESQRTLSIHEKDMVQSIINSKMVSGTQQENATGYGAEDLIPAVILEKHSQIELISSKLVEDLVALTQEQGDSCQGQHLVCCEAKSAASDGSKDKLAEEEGNQFTTASAISAAAKKLAECQETMANLSKQLHALESPANTYPSSDKEKRGTLPPSAEPDATEKKQHCEPDANATEKREHEQDSGRSPQPAESAPTTLVVVRPTVPKSPRQSISVDTKKKKKHRANLLSRLVFRKKG</sequence>
<dbReference type="Pfam" id="PF05911">
    <property type="entry name" value="FPP"/>
    <property type="match status" value="1"/>
</dbReference>
<evidence type="ECO:0000256" key="4">
    <source>
        <dbReference type="SAM" id="MobiDB-lite"/>
    </source>
</evidence>